<name>A0AAN8DT68_CHAGU</name>
<dbReference type="Pfam" id="PF00305">
    <property type="entry name" value="Lipoxygenase"/>
    <property type="match status" value="1"/>
</dbReference>
<protein>
    <recommendedName>
        <fullName evidence="4">Lipoxygenase domain-containing protein</fullName>
    </recommendedName>
</protein>
<evidence type="ECO:0000313" key="5">
    <source>
        <dbReference type="EMBL" id="KAK5926148.1"/>
    </source>
</evidence>
<comment type="caution">
    <text evidence="5">The sequence shown here is derived from an EMBL/GenBank/DDBJ whole genome shotgun (WGS) entry which is preliminary data.</text>
</comment>
<keyword evidence="3" id="KW-0560">Oxidoreductase</keyword>
<keyword evidence="1" id="KW-0479">Metal-binding</keyword>
<dbReference type="Gene3D" id="1.20.245.10">
    <property type="entry name" value="Lipoxygenase-1, Domain 5"/>
    <property type="match status" value="1"/>
</dbReference>
<dbReference type="SUPFAM" id="SSF48484">
    <property type="entry name" value="Lipoxigenase"/>
    <property type="match status" value="1"/>
</dbReference>
<dbReference type="PROSITE" id="PS00081">
    <property type="entry name" value="LIPOXYGENASE_2"/>
    <property type="match status" value="1"/>
</dbReference>
<feature type="domain" description="Lipoxygenase" evidence="4">
    <location>
        <begin position="1"/>
        <end position="71"/>
    </location>
</feature>
<evidence type="ECO:0000256" key="2">
    <source>
        <dbReference type="ARBA" id="ARBA00022964"/>
    </source>
</evidence>
<dbReference type="GO" id="GO:0016702">
    <property type="term" value="F:oxidoreductase activity, acting on single donors with incorporation of molecular oxygen, incorporation of two atoms of oxygen"/>
    <property type="evidence" value="ECO:0007669"/>
    <property type="project" value="InterPro"/>
</dbReference>
<dbReference type="EMBL" id="JAURVH010001519">
    <property type="protein sequence ID" value="KAK5926148.1"/>
    <property type="molecule type" value="Genomic_DNA"/>
</dbReference>
<organism evidence="5 6">
    <name type="scientific">Champsocephalus gunnari</name>
    <name type="common">Mackerel icefish</name>
    <dbReference type="NCBI Taxonomy" id="52237"/>
    <lineage>
        <taxon>Eukaryota</taxon>
        <taxon>Metazoa</taxon>
        <taxon>Chordata</taxon>
        <taxon>Craniata</taxon>
        <taxon>Vertebrata</taxon>
        <taxon>Euteleostomi</taxon>
        <taxon>Actinopterygii</taxon>
        <taxon>Neopterygii</taxon>
        <taxon>Teleostei</taxon>
        <taxon>Neoteleostei</taxon>
        <taxon>Acanthomorphata</taxon>
        <taxon>Eupercaria</taxon>
        <taxon>Perciformes</taxon>
        <taxon>Notothenioidei</taxon>
        <taxon>Channichthyidae</taxon>
        <taxon>Champsocephalus</taxon>
    </lineage>
</organism>
<dbReference type="InterPro" id="IPR020834">
    <property type="entry name" value="LipOase_CS"/>
</dbReference>
<evidence type="ECO:0000259" key="4">
    <source>
        <dbReference type="PROSITE" id="PS51393"/>
    </source>
</evidence>
<evidence type="ECO:0000256" key="3">
    <source>
        <dbReference type="ARBA" id="ARBA00023002"/>
    </source>
</evidence>
<dbReference type="InterPro" id="IPR036226">
    <property type="entry name" value="LipOase_C_sf"/>
</dbReference>
<dbReference type="AlphaFoldDB" id="A0AAN8DT68"/>
<dbReference type="GO" id="GO:0034440">
    <property type="term" value="P:lipid oxidation"/>
    <property type="evidence" value="ECO:0007669"/>
    <property type="project" value="InterPro"/>
</dbReference>
<accession>A0AAN8DT68</accession>
<dbReference type="InterPro" id="IPR000907">
    <property type="entry name" value="LipOase"/>
</dbReference>
<sequence length="71" mass="8141">MPIAADDNPIFLPTDSEYDFAVSLLRYVPMVHPLFKLLVPHTRYTLQINFLARLLLILKSGVFTQLLVARL</sequence>
<dbReference type="PANTHER" id="PTHR11771">
    <property type="entry name" value="LIPOXYGENASE"/>
    <property type="match status" value="1"/>
</dbReference>
<keyword evidence="6" id="KW-1185">Reference proteome</keyword>
<evidence type="ECO:0000313" key="6">
    <source>
        <dbReference type="Proteomes" id="UP001331515"/>
    </source>
</evidence>
<dbReference type="InterPro" id="IPR013819">
    <property type="entry name" value="LipOase_C"/>
</dbReference>
<dbReference type="PROSITE" id="PS51393">
    <property type="entry name" value="LIPOXYGENASE_3"/>
    <property type="match status" value="1"/>
</dbReference>
<reference evidence="5 6" key="1">
    <citation type="journal article" date="2023" name="Mol. Biol. Evol.">
        <title>Genomics of Secondarily Temperate Adaptation in the Only Non-Antarctic Icefish.</title>
        <authorList>
            <person name="Rivera-Colon A.G."/>
            <person name="Rayamajhi N."/>
            <person name="Minhas B.F."/>
            <person name="Madrigal G."/>
            <person name="Bilyk K.T."/>
            <person name="Yoon V."/>
            <person name="Hune M."/>
            <person name="Gregory S."/>
            <person name="Cheng C.H.C."/>
            <person name="Catchen J.M."/>
        </authorList>
    </citation>
    <scope>NUCLEOTIDE SEQUENCE [LARGE SCALE GENOMIC DNA]</scope>
    <source>
        <tissue evidence="5">White muscle</tissue>
    </source>
</reference>
<evidence type="ECO:0000256" key="1">
    <source>
        <dbReference type="ARBA" id="ARBA00022723"/>
    </source>
</evidence>
<dbReference type="GO" id="GO:0046872">
    <property type="term" value="F:metal ion binding"/>
    <property type="evidence" value="ECO:0007669"/>
    <property type="project" value="UniProtKB-KW"/>
</dbReference>
<dbReference type="Proteomes" id="UP001331515">
    <property type="component" value="Unassembled WGS sequence"/>
</dbReference>
<keyword evidence="2" id="KW-0223">Dioxygenase</keyword>
<proteinExistence type="predicted"/>
<gene>
    <name evidence="5" type="ORF">CgunFtcFv8_021743</name>
</gene>